<protein>
    <recommendedName>
        <fullName evidence="10">Odorant receptor</fullName>
    </recommendedName>
</protein>
<feature type="transmembrane region" description="Helical" evidence="10">
    <location>
        <begin position="304"/>
        <end position="326"/>
    </location>
</feature>
<evidence type="ECO:0000256" key="7">
    <source>
        <dbReference type="ARBA" id="ARBA00023136"/>
    </source>
</evidence>
<dbReference type="Pfam" id="PF02949">
    <property type="entry name" value="7tm_6"/>
    <property type="match status" value="1"/>
</dbReference>
<dbReference type="GO" id="GO:0007165">
    <property type="term" value="P:signal transduction"/>
    <property type="evidence" value="ECO:0007669"/>
    <property type="project" value="UniProtKB-KW"/>
</dbReference>
<evidence type="ECO:0000256" key="10">
    <source>
        <dbReference type="RuleBase" id="RU351113"/>
    </source>
</evidence>
<evidence type="ECO:0000256" key="9">
    <source>
        <dbReference type="ARBA" id="ARBA00023224"/>
    </source>
</evidence>
<reference evidence="11" key="2">
    <citation type="journal article" date="2023" name="Commun. Biol.">
        <title>Intrasexual cuticular hydrocarbon dimorphism in a wasp sheds light on hydrocarbon biosynthesis genes in Hymenoptera.</title>
        <authorList>
            <person name="Moris V.C."/>
            <person name="Podsiadlowski L."/>
            <person name="Martin S."/>
            <person name="Oeyen J.P."/>
            <person name="Donath A."/>
            <person name="Petersen M."/>
            <person name="Wilbrandt J."/>
            <person name="Misof B."/>
            <person name="Liedtke D."/>
            <person name="Thamm M."/>
            <person name="Scheiner R."/>
            <person name="Schmitt T."/>
            <person name="Niehuis O."/>
        </authorList>
    </citation>
    <scope>NUCLEOTIDE SEQUENCE</scope>
    <source>
        <strain evidence="11">GBR_01_08_01A</strain>
    </source>
</reference>
<evidence type="ECO:0000256" key="6">
    <source>
        <dbReference type="ARBA" id="ARBA00022989"/>
    </source>
</evidence>
<evidence type="ECO:0000256" key="1">
    <source>
        <dbReference type="ARBA" id="ARBA00004651"/>
    </source>
</evidence>
<accession>A0AAD9RNX2</accession>
<comment type="similarity">
    <text evidence="10">Belongs to the insect chemoreceptor superfamily. Heteromeric odorant receptor channel (TC 1.A.69) family.</text>
</comment>
<evidence type="ECO:0000256" key="5">
    <source>
        <dbReference type="ARBA" id="ARBA00022725"/>
    </source>
</evidence>
<evidence type="ECO:0000256" key="8">
    <source>
        <dbReference type="ARBA" id="ARBA00023170"/>
    </source>
</evidence>
<reference evidence="11" key="1">
    <citation type="submission" date="2021-08" db="EMBL/GenBank/DDBJ databases">
        <authorList>
            <person name="Misof B."/>
            <person name="Oliver O."/>
            <person name="Podsiadlowski L."/>
            <person name="Donath A."/>
            <person name="Peters R."/>
            <person name="Mayer C."/>
            <person name="Rust J."/>
            <person name="Gunkel S."/>
            <person name="Lesny P."/>
            <person name="Martin S."/>
            <person name="Oeyen J.P."/>
            <person name="Petersen M."/>
            <person name="Panagiotis P."/>
            <person name="Wilbrandt J."/>
            <person name="Tanja T."/>
        </authorList>
    </citation>
    <scope>NUCLEOTIDE SEQUENCE</scope>
    <source>
        <strain evidence="11">GBR_01_08_01A</strain>
        <tissue evidence="11">Thorax + abdomen</tissue>
    </source>
</reference>
<keyword evidence="2" id="KW-1003">Cell membrane</keyword>
<dbReference type="EMBL" id="JAIFRP010000030">
    <property type="protein sequence ID" value="KAK2583207.1"/>
    <property type="molecule type" value="Genomic_DNA"/>
</dbReference>
<comment type="caution">
    <text evidence="10">Lacks conserved residue(s) required for the propagation of feature annotation.</text>
</comment>
<dbReference type="InterPro" id="IPR004117">
    <property type="entry name" value="7tm6_olfct_rcpt"/>
</dbReference>
<feature type="transmembrane region" description="Helical" evidence="10">
    <location>
        <begin position="134"/>
        <end position="153"/>
    </location>
</feature>
<comment type="subcellular location">
    <subcellularLocation>
        <location evidence="1 10">Cell membrane</location>
        <topology evidence="1 10">Multi-pass membrane protein</topology>
    </subcellularLocation>
</comment>
<dbReference type="AlphaFoldDB" id="A0AAD9RNX2"/>
<dbReference type="GO" id="GO:0004984">
    <property type="term" value="F:olfactory receptor activity"/>
    <property type="evidence" value="ECO:0007669"/>
    <property type="project" value="InterPro"/>
</dbReference>
<evidence type="ECO:0000256" key="3">
    <source>
        <dbReference type="ARBA" id="ARBA00022606"/>
    </source>
</evidence>
<keyword evidence="6 10" id="KW-1133">Transmembrane helix</keyword>
<evidence type="ECO:0000313" key="12">
    <source>
        <dbReference type="Proteomes" id="UP001258017"/>
    </source>
</evidence>
<feature type="transmembrane region" description="Helical" evidence="10">
    <location>
        <begin position="271"/>
        <end position="292"/>
    </location>
</feature>
<keyword evidence="9 10" id="KW-0807">Transducer</keyword>
<dbReference type="PANTHER" id="PTHR21137:SF35">
    <property type="entry name" value="ODORANT RECEPTOR 19A-RELATED"/>
    <property type="match status" value="1"/>
</dbReference>
<keyword evidence="4 10" id="KW-0812">Transmembrane</keyword>
<evidence type="ECO:0000313" key="11">
    <source>
        <dbReference type="EMBL" id="KAK2583207.1"/>
    </source>
</evidence>
<name>A0AAD9RNX2_9HYME</name>
<keyword evidence="3 10" id="KW-0716">Sensory transduction</keyword>
<keyword evidence="5 10" id="KW-0552">Olfaction</keyword>
<gene>
    <name evidence="11" type="ORF">KPH14_009227</name>
</gene>
<dbReference type="GO" id="GO:0005549">
    <property type="term" value="F:odorant binding"/>
    <property type="evidence" value="ECO:0007669"/>
    <property type="project" value="InterPro"/>
</dbReference>
<dbReference type="PANTHER" id="PTHR21137">
    <property type="entry name" value="ODORANT RECEPTOR"/>
    <property type="match status" value="1"/>
</dbReference>
<feature type="transmembrane region" description="Helical" evidence="10">
    <location>
        <begin position="190"/>
        <end position="216"/>
    </location>
</feature>
<keyword evidence="12" id="KW-1185">Reference proteome</keyword>
<organism evidence="11 12">
    <name type="scientific">Odynerus spinipes</name>
    <dbReference type="NCBI Taxonomy" id="1348599"/>
    <lineage>
        <taxon>Eukaryota</taxon>
        <taxon>Metazoa</taxon>
        <taxon>Ecdysozoa</taxon>
        <taxon>Arthropoda</taxon>
        <taxon>Hexapoda</taxon>
        <taxon>Insecta</taxon>
        <taxon>Pterygota</taxon>
        <taxon>Neoptera</taxon>
        <taxon>Endopterygota</taxon>
        <taxon>Hymenoptera</taxon>
        <taxon>Apocrita</taxon>
        <taxon>Aculeata</taxon>
        <taxon>Vespoidea</taxon>
        <taxon>Vespidae</taxon>
        <taxon>Eumeninae</taxon>
        <taxon>Odynerus</taxon>
    </lineage>
</organism>
<evidence type="ECO:0000256" key="4">
    <source>
        <dbReference type="ARBA" id="ARBA00022692"/>
    </source>
</evidence>
<comment type="caution">
    <text evidence="11">The sequence shown here is derived from an EMBL/GenBank/DDBJ whole genome shotgun (WGS) entry which is preliminary data.</text>
</comment>
<dbReference type="Proteomes" id="UP001258017">
    <property type="component" value="Unassembled WGS sequence"/>
</dbReference>
<proteinExistence type="inferred from homology"/>
<keyword evidence="7 10" id="KW-0472">Membrane</keyword>
<dbReference type="GO" id="GO:0005886">
    <property type="term" value="C:plasma membrane"/>
    <property type="evidence" value="ECO:0007669"/>
    <property type="project" value="UniProtKB-SubCell"/>
</dbReference>
<keyword evidence="8 10" id="KW-0675">Receptor</keyword>
<sequence>MHRESIDNFEEGIRYATFGRWILKSLGIWPETEESEMRKCFSNLLIVIGNLILSFAIIPCFLYVILEERDLNIKLKLFGLVSFASSATLKYCFLFLHQSEIAECIKYLKHDWHQVKHRAHRELMLRYAKIARKLTILCAIFMYTGGIVFHTILPFSAPRIVDQNNRTLKPVVYPSYSVLYNVQMSPTYEFVYLLHCMCGYVIYSVTVGACNLAAVFTMHVCGQIEIIASFMDDLVEGKKFDAGRPCASQRLTAIIKHHLRVLRLATIIRSLLQEVCLIEFLGSVSIICLLEYYCITDWEESNGISLSTYATLLISLSFNIFILCYLGECLMNKTSQVGAKVFTINWYCLPPEAARALVLIIAVSHKPVKITAGRLIDLSLFTFGNILKTTLVYLNFLRTLVV</sequence>
<feature type="transmembrane region" description="Helical" evidence="10">
    <location>
        <begin position="44"/>
        <end position="65"/>
    </location>
</feature>
<evidence type="ECO:0000256" key="2">
    <source>
        <dbReference type="ARBA" id="ARBA00022475"/>
    </source>
</evidence>